<dbReference type="AlphaFoldDB" id="A0A7H1KNF2"/>
<protein>
    <submittedName>
        <fullName evidence="1">Uncharacterized protein</fullName>
    </submittedName>
</protein>
<gene>
    <name evidence="1" type="ORF">EKMJPAOO_00016</name>
</gene>
<evidence type="ECO:0000313" key="1">
    <source>
        <dbReference type="EMBL" id="QNT35466.1"/>
    </source>
</evidence>
<name>A0A7H1KNF2_9EURY</name>
<accession>A0A7H1KNF2</accession>
<dbReference type="EMBL" id="MT776523">
    <property type="protein sequence ID" value="QNT35466.1"/>
    <property type="molecule type" value="Genomic_DNA"/>
</dbReference>
<sequence>MVNRKILLCVTVITMLTLSAGVAWADEVTSAINYQGRLADSTGGPLSGTYTMTFRLYEAATGGTALDTDIQDVVVTDGLFNTKIDFDQSYFDGRALWLGVKVGADSEMTPRQEFRSVPYALSLVPGAKIMGAAQWNLNVETTHASGRALRGEASAASGTNYGVVGVSRSPDGYGGYFYNDEGDIGVYGSGGKYAGYFDGKVYVSDNVGIGTTSPGETLDVNGSIDWTNMKWDPGENIELRGAGEHSFDFADGDGNDRWSVYDPTHGHILVVKNNDSVGIGTTNPNHNLHVLGPGVTSWASSGWQAEFGESGKGRVVIHEFQISRFYDQPT</sequence>
<proteinExistence type="predicted"/>
<organism evidence="1">
    <name type="scientific">uncultured Methanosarcinales archaeon</name>
    <dbReference type="NCBI Taxonomy" id="183757"/>
    <lineage>
        <taxon>Archaea</taxon>
        <taxon>Methanobacteriati</taxon>
        <taxon>Methanobacteriota</taxon>
        <taxon>Stenosarchaea group</taxon>
        <taxon>Methanomicrobia</taxon>
        <taxon>Methanosarcinales</taxon>
        <taxon>environmental samples</taxon>
    </lineage>
</organism>
<reference evidence="1" key="1">
    <citation type="submission" date="2020-07" db="EMBL/GenBank/DDBJ databases">
        <title>Unique genomic features of the anaerobic methanotrophic archaea.</title>
        <authorList>
            <person name="Chadwick G.L."/>
            <person name="Skennerton C.T."/>
            <person name="Laso-Perez R."/>
            <person name="Leu A.O."/>
            <person name="Speth D.R."/>
            <person name="Yu H."/>
            <person name="Morgan-Lang C."/>
            <person name="Hatzenpichler R."/>
            <person name="Goudeau D."/>
            <person name="Malmstrom R."/>
            <person name="Brazelton W.J."/>
            <person name="Woyke T."/>
            <person name="Hallam S.J."/>
            <person name="Tyson G.W."/>
            <person name="Wegener G."/>
            <person name="Boetius A."/>
            <person name="Orphan V."/>
        </authorList>
    </citation>
    <scope>NUCLEOTIDE SEQUENCE</scope>
</reference>